<evidence type="ECO:0000313" key="1">
    <source>
        <dbReference type="EMBL" id="MBB5276207.1"/>
    </source>
</evidence>
<dbReference type="Proteomes" id="UP000550895">
    <property type="component" value="Unassembled WGS sequence"/>
</dbReference>
<protein>
    <submittedName>
        <fullName evidence="1">Uncharacterized protein</fullName>
    </submittedName>
</protein>
<proteinExistence type="predicted"/>
<name>A0A7W8MCV9_9HYPH</name>
<sequence length="61" mass="6634">MRWQAECRPDARSGMRIATMIDRNGVQHPAKASRLAGKLLSPAGESMYLQLALAKRPASAP</sequence>
<evidence type="ECO:0000313" key="2">
    <source>
        <dbReference type="Proteomes" id="UP000550895"/>
    </source>
</evidence>
<keyword evidence="2" id="KW-1185">Reference proteome</keyword>
<reference evidence="1 2" key="1">
    <citation type="submission" date="2020-08" db="EMBL/GenBank/DDBJ databases">
        <title>Genomic Encyclopedia of Type Strains, Phase IV (KMG-IV): sequencing the most valuable type-strain genomes for metagenomic binning, comparative biology and taxonomic classification.</title>
        <authorList>
            <person name="Goeker M."/>
        </authorList>
    </citation>
    <scope>NUCLEOTIDE SEQUENCE [LARGE SCALE GENOMIC DNA]</scope>
    <source>
        <strain evidence="1 2">DSM 26376</strain>
    </source>
</reference>
<gene>
    <name evidence="1" type="ORF">HNR26_002259</name>
</gene>
<dbReference type="EMBL" id="JACHGA010000004">
    <property type="protein sequence ID" value="MBB5276207.1"/>
    <property type="molecule type" value="Genomic_DNA"/>
</dbReference>
<accession>A0A7W8MCV9</accession>
<dbReference type="AlphaFoldDB" id="A0A7W8MCV9"/>
<comment type="caution">
    <text evidence="1">The sequence shown here is derived from an EMBL/GenBank/DDBJ whole genome shotgun (WGS) entry which is preliminary data.</text>
</comment>
<organism evidence="1 2">
    <name type="scientific">Rhizobium rosettiformans</name>
    <dbReference type="NCBI Taxonomy" id="1368430"/>
    <lineage>
        <taxon>Bacteria</taxon>
        <taxon>Pseudomonadati</taxon>
        <taxon>Pseudomonadota</taxon>
        <taxon>Alphaproteobacteria</taxon>
        <taxon>Hyphomicrobiales</taxon>
        <taxon>Rhizobiaceae</taxon>
        <taxon>Rhizobium/Agrobacterium group</taxon>
        <taxon>Rhizobium</taxon>
    </lineage>
</organism>